<dbReference type="Proteomes" id="UP001341840">
    <property type="component" value="Unassembled WGS sequence"/>
</dbReference>
<accession>A0ABU6WR72</accession>
<organism evidence="1 2">
    <name type="scientific">Stylosanthes scabra</name>
    <dbReference type="NCBI Taxonomy" id="79078"/>
    <lineage>
        <taxon>Eukaryota</taxon>
        <taxon>Viridiplantae</taxon>
        <taxon>Streptophyta</taxon>
        <taxon>Embryophyta</taxon>
        <taxon>Tracheophyta</taxon>
        <taxon>Spermatophyta</taxon>
        <taxon>Magnoliopsida</taxon>
        <taxon>eudicotyledons</taxon>
        <taxon>Gunneridae</taxon>
        <taxon>Pentapetalae</taxon>
        <taxon>rosids</taxon>
        <taxon>fabids</taxon>
        <taxon>Fabales</taxon>
        <taxon>Fabaceae</taxon>
        <taxon>Papilionoideae</taxon>
        <taxon>50 kb inversion clade</taxon>
        <taxon>dalbergioids sensu lato</taxon>
        <taxon>Dalbergieae</taxon>
        <taxon>Pterocarpus clade</taxon>
        <taxon>Stylosanthes</taxon>
    </lineage>
</organism>
<protein>
    <submittedName>
        <fullName evidence="1">Uncharacterized protein</fullName>
    </submittedName>
</protein>
<evidence type="ECO:0000313" key="2">
    <source>
        <dbReference type="Proteomes" id="UP001341840"/>
    </source>
</evidence>
<name>A0ABU6WR72_9FABA</name>
<comment type="caution">
    <text evidence="1">The sequence shown here is derived from an EMBL/GenBank/DDBJ whole genome shotgun (WGS) entry which is preliminary data.</text>
</comment>
<proteinExistence type="predicted"/>
<gene>
    <name evidence="1" type="ORF">PIB30_080488</name>
</gene>
<dbReference type="EMBL" id="JASCZI010182416">
    <property type="protein sequence ID" value="MED6187857.1"/>
    <property type="molecule type" value="Genomic_DNA"/>
</dbReference>
<sequence>MASGKSQHKTPLPQLYPLIPSKLSTSGRNRTCTVLFALPERAHHLAATGYNIAHIASACSQMHQVASLAGSPTNEKSIYRHPEMHRNILEGDGALPMEDKTYGFQDAIFPQRRL</sequence>
<evidence type="ECO:0000313" key="1">
    <source>
        <dbReference type="EMBL" id="MED6187857.1"/>
    </source>
</evidence>
<keyword evidence="2" id="KW-1185">Reference proteome</keyword>
<reference evidence="1 2" key="1">
    <citation type="journal article" date="2023" name="Plants (Basel)">
        <title>Bridging the Gap: Combining Genomics and Transcriptomics Approaches to Understand Stylosanthes scabra, an Orphan Legume from the Brazilian Caatinga.</title>
        <authorList>
            <person name="Ferreira-Neto J.R.C."/>
            <person name="da Silva M.D."/>
            <person name="Binneck E."/>
            <person name="de Melo N.F."/>
            <person name="da Silva R.H."/>
            <person name="de Melo A.L.T.M."/>
            <person name="Pandolfi V."/>
            <person name="Bustamante F.O."/>
            <person name="Brasileiro-Vidal A.C."/>
            <person name="Benko-Iseppon A.M."/>
        </authorList>
    </citation>
    <scope>NUCLEOTIDE SEQUENCE [LARGE SCALE GENOMIC DNA]</scope>
    <source>
        <tissue evidence="1">Leaves</tissue>
    </source>
</reference>